<comment type="subcellular location">
    <subcellularLocation>
        <location evidence="1">Membrane</location>
        <topology evidence="1">Multi-pass membrane protein</topology>
    </subcellularLocation>
</comment>
<dbReference type="InterPro" id="IPR020846">
    <property type="entry name" value="MFS_dom"/>
</dbReference>
<name>A0A0C9X5W0_9AGAR</name>
<keyword evidence="2 6" id="KW-0812">Transmembrane</keyword>
<dbReference type="GO" id="GO:0022857">
    <property type="term" value="F:transmembrane transporter activity"/>
    <property type="evidence" value="ECO:0007669"/>
    <property type="project" value="InterPro"/>
</dbReference>
<evidence type="ECO:0000259" key="7">
    <source>
        <dbReference type="PROSITE" id="PS50850"/>
    </source>
</evidence>
<feature type="transmembrane region" description="Helical" evidence="6">
    <location>
        <begin position="90"/>
        <end position="115"/>
    </location>
</feature>
<dbReference type="STRING" id="1095629.A0A0C9X5W0"/>
<dbReference type="Pfam" id="PF07690">
    <property type="entry name" value="MFS_1"/>
    <property type="match status" value="1"/>
</dbReference>
<dbReference type="CDD" id="cd17323">
    <property type="entry name" value="MFS_Tpo1_MDR_like"/>
    <property type="match status" value="1"/>
</dbReference>
<feature type="transmembrane region" description="Helical" evidence="6">
    <location>
        <begin position="127"/>
        <end position="146"/>
    </location>
</feature>
<protein>
    <recommendedName>
        <fullName evidence="7">Major facilitator superfamily (MFS) profile domain-containing protein</fullName>
    </recommendedName>
</protein>
<dbReference type="Gene3D" id="1.20.1250.20">
    <property type="entry name" value="MFS general substrate transporter like domains"/>
    <property type="match status" value="1"/>
</dbReference>
<dbReference type="AlphaFoldDB" id="A0A0C9X5W0"/>
<feature type="transmembrane region" description="Helical" evidence="6">
    <location>
        <begin position="425"/>
        <end position="444"/>
    </location>
</feature>
<gene>
    <name evidence="8" type="ORF">K443DRAFT_106862</name>
</gene>
<feature type="transmembrane region" description="Helical" evidence="6">
    <location>
        <begin position="488"/>
        <end position="513"/>
    </location>
</feature>
<dbReference type="PROSITE" id="PS50850">
    <property type="entry name" value="MFS"/>
    <property type="match status" value="1"/>
</dbReference>
<dbReference type="GO" id="GO:0005886">
    <property type="term" value="C:plasma membrane"/>
    <property type="evidence" value="ECO:0007669"/>
    <property type="project" value="TreeGrafter"/>
</dbReference>
<evidence type="ECO:0000256" key="2">
    <source>
        <dbReference type="ARBA" id="ARBA00022692"/>
    </source>
</evidence>
<feature type="compositionally biased region" description="Basic and acidic residues" evidence="5">
    <location>
        <begin position="22"/>
        <end position="33"/>
    </location>
</feature>
<reference evidence="9" key="2">
    <citation type="submission" date="2015-01" db="EMBL/GenBank/DDBJ databases">
        <title>Evolutionary Origins and Diversification of the Mycorrhizal Mutualists.</title>
        <authorList>
            <consortium name="DOE Joint Genome Institute"/>
            <consortium name="Mycorrhizal Genomics Consortium"/>
            <person name="Kohler A."/>
            <person name="Kuo A."/>
            <person name="Nagy L.G."/>
            <person name="Floudas D."/>
            <person name="Copeland A."/>
            <person name="Barry K.W."/>
            <person name="Cichocki N."/>
            <person name="Veneault-Fourrey C."/>
            <person name="LaButti K."/>
            <person name="Lindquist E.A."/>
            <person name="Lipzen A."/>
            <person name="Lundell T."/>
            <person name="Morin E."/>
            <person name="Murat C."/>
            <person name="Riley R."/>
            <person name="Ohm R."/>
            <person name="Sun H."/>
            <person name="Tunlid A."/>
            <person name="Henrissat B."/>
            <person name="Grigoriev I.V."/>
            <person name="Hibbett D.S."/>
            <person name="Martin F."/>
        </authorList>
    </citation>
    <scope>NUCLEOTIDE SEQUENCE [LARGE SCALE GENOMIC DNA]</scope>
    <source>
        <strain evidence="9">LaAM-08-1</strain>
    </source>
</reference>
<feature type="transmembrane region" description="Helical" evidence="6">
    <location>
        <begin position="359"/>
        <end position="376"/>
    </location>
</feature>
<evidence type="ECO:0000256" key="4">
    <source>
        <dbReference type="ARBA" id="ARBA00023136"/>
    </source>
</evidence>
<dbReference type="PANTHER" id="PTHR23502:SF48">
    <property type="entry name" value="MULTIDRUG TRANSPORTER, PUTATIVE (AFU_ORTHOLOGUE AFUA_5G02700)-RELATED"/>
    <property type="match status" value="1"/>
</dbReference>
<feature type="transmembrane region" description="Helical" evidence="6">
    <location>
        <begin position="246"/>
        <end position="274"/>
    </location>
</feature>
<accession>A0A0C9X5W0</accession>
<dbReference type="OrthoDB" id="6770063at2759"/>
<keyword evidence="4 6" id="KW-0472">Membrane</keyword>
<feature type="transmembrane region" description="Helical" evidence="6">
    <location>
        <begin position="321"/>
        <end position="347"/>
    </location>
</feature>
<proteinExistence type="predicted"/>
<dbReference type="PANTHER" id="PTHR23502">
    <property type="entry name" value="MAJOR FACILITATOR SUPERFAMILY"/>
    <property type="match status" value="1"/>
</dbReference>
<feature type="domain" description="Major facilitator superfamily (MFS) profile" evidence="7">
    <location>
        <begin position="92"/>
        <end position="516"/>
    </location>
</feature>
<evidence type="ECO:0000313" key="9">
    <source>
        <dbReference type="Proteomes" id="UP000054477"/>
    </source>
</evidence>
<feature type="transmembrane region" description="Helical" evidence="6">
    <location>
        <begin position="158"/>
        <end position="176"/>
    </location>
</feature>
<dbReference type="HOGENOM" id="CLU_008455_11_5_1"/>
<sequence length="543" mass="60219">MSSEPIEAEFISPPALTNTQEDEYRVLDREGPLSRHSTRTETFVGSGTPGSPEVTLKELEADRTREGYHIVSFEKGAGEDPREWSPAQKWFITMATSFLCLAVAMGSSIITGDVVGPSLTLHTQQEITMLTMTCFVMGFGFGPLFFAPLSELFGRKPIYCVSIFFYFIFTLPSALAKNGATLIIGRMLAGLAASAPMCNVGGTIADVWSIEQRGAPMAIFSVTIFLGPCVGPLLGGWIGMRAGWRWIYWVLFIFVGVCFIFTLIMPETLAPVLLRNKAEKLRKDTGDDKYRSLEELEKKPLSESIKIALVRPLVMMFTEPIIIFMSFYLAFVYCLLYLLFFAFPIAFAEIRGWNPGMTGVSFISIMFGSFLAIVIIPLQEKVYKRATKNGDFPEARLYLMMVAALVLPFGLFLFAFTGAYAHVHWIAPLISGVIFGFAMILLYISANSYVIDSYSSYAASAIAAKTLLRSEAGATVPLFAEQMFHKMGFQYAGLLLALFSCVIGPIPFIFFFYGHKIRARSKKASQMQRIPDSHIVQAEKGGE</sequence>
<keyword evidence="9" id="KW-1185">Reference proteome</keyword>
<evidence type="ECO:0000313" key="8">
    <source>
        <dbReference type="EMBL" id="KIJ96703.1"/>
    </source>
</evidence>
<organism evidence="8 9">
    <name type="scientific">Laccaria amethystina LaAM-08-1</name>
    <dbReference type="NCBI Taxonomy" id="1095629"/>
    <lineage>
        <taxon>Eukaryota</taxon>
        <taxon>Fungi</taxon>
        <taxon>Dikarya</taxon>
        <taxon>Basidiomycota</taxon>
        <taxon>Agaricomycotina</taxon>
        <taxon>Agaricomycetes</taxon>
        <taxon>Agaricomycetidae</taxon>
        <taxon>Agaricales</taxon>
        <taxon>Agaricineae</taxon>
        <taxon>Hydnangiaceae</taxon>
        <taxon>Laccaria</taxon>
    </lineage>
</organism>
<dbReference type="InterPro" id="IPR011701">
    <property type="entry name" value="MFS"/>
</dbReference>
<feature type="transmembrane region" description="Helical" evidence="6">
    <location>
        <begin position="217"/>
        <end position="240"/>
    </location>
</feature>
<dbReference type="Proteomes" id="UP000054477">
    <property type="component" value="Unassembled WGS sequence"/>
</dbReference>
<dbReference type="InterPro" id="IPR036259">
    <property type="entry name" value="MFS_trans_sf"/>
</dbReference>
<reference evidence="8 9" key="1">
    <citation type="submission" date="2014-04" db="EMBL/GenBank/DDBJ databases">
        <authorList>
            <consortium name="DOE Joint Genome Institute"/>
            <person name="Kuo A."/>
            <person name="Kohler A."/>
            <person name="Nagy L.G."/>
            <person name="Floudas D."/>
            <person name="Copeland A."/>
            <person name="Barry K.W."/>
            <person name="Cichocki N."/>
            <person name="Veneault-Fourrey C."/>
            <person name="LaButti K."/>
            <person name="Lindquist E.A."/>
            <person name="Lipzen A."/>
            <person name="Lundell T."/>
            <person name="Morin E."/>
            <person name="Murat C."/>
            <person name="Sun H."/>
            <person name="Tunlid A."/>
            <person name="Henrissat B."/>
            <person name="Grigoriev I.V."/>
            <person name="Hibbett D.S."/>
            <person name="Martin F."/>
            <person name="Nordberg H.P."/>
            <person name="Cantor M.N."/>
            <person name="Hua S.X."/>
        </authorList>
    </citation>
    <scope>NUCLEOTIDE SEQUENCE [LARGE SCALE GENOMIC DNA]</scope>
    <source>
        <strain evidence="8 9">LaAM-08-1</strain>
    </source>
</reference>
<keyword evidence="3 6" id="KW-1133">Transmembrane helix</keyword>
<evidence type="ECO:0000256" key="3">
    <source>
        <dbReference type="ARBA" id="ARBA00022989"/>
    </source>
</evidence>
<feature type="region of interest" description="Disordered" evidence="5">
    <location>
        <begin position="1"/>
        <end position="53"/>
    </location>
</feature>
<evidence type="ECO:0000256" key="1">
    <source>
        <dbReference type="ARBA" id="ARBA00004141"/>
    </source>
</evidence>
<feature type="transmembrane region" description="Helical" evidence="6">
    <location>
        <begin position="397"/>
        <end position="419"/>
    </location>
</feature>
<dbReference type="EMBL" id="KN838713">
    <property type="protein sequence ID" value="KIJ96703.1"/>
    <property type="molecule type" value="Genomic_DNA"/>
</dbReference>
<dbReference type="SUPFAM" id="SSF103473">
    <property type="entry name" value="MFS general substrate transporter"/>
    <property type="match status" value="1"/>
</dbReference>
<evidence type="ECO:0000256" key="6">
    <source>
        <dbReference type="SAM" id="Phobius"/>
    </source>
</evidence>
<dbReference type="FunFam" id="1.20.1250.20:FF:000011">
    <property type="entry name" value="MFS multidrug transporter, putative"/>
    <property type="match status" value="1"/>
</dbReference>
<evidence type="ECO:0000256" key="5">
    <source>
        <dbReference type="SAM" id="MobiDB-lite"/>
    </source>
</evidence>